<reference evidence="4 5" key="1">
    <citation type="submission" date="2011-11" db="EMBL/GenBank/DDBJ databases">
        <title>The Noncontiguous Finished genome of Jonquetella anthropi DSM 22815.</title>
        <authorList>
            <consortium name="US DOE Joint Genome Institute (JGI-PGF)"/>
            <person name="Lucas S."/>
            <person name="Copeland A."/>
            <person name="Lapidus A."/>
            <person name="Glavina del Rio T."/>
            <person name="Dalin E."/>
            <person name="Tice H."/>
            <person name="Bruce D."/>
            <person name="Goodwin L."/>
            <person name="Pitluck S."/>
            <person name="Peters L."/>
            <person name="Mikhailova N."/>
            <person name="Held B."/>
            <person name="Kyrpides N."/>
            <person name="Mavromatis K."/>
            <person name="Ivanova N."/>
            <person name="Markowitz V."/>
            <person name="Cheng J.-F."/>
            <person name="Hugenholtz P."/>
            <person name="Woyke T."/>
            <person name="Wu D."/>
            <person name="Gronow S."/>
            <person name="Wellnitz S."/>
            <person name="Brambilla E."/>
            <person name="Klenk H.-P."/>
            <person name="Eisen J.A."/>
        </authorList>
    </citation>
    <scope>NUCLEOTIDE SEQUENCE [LARGE SCALE GENOMIC DNA]</scope>
    <source>
        <strain evidence="4 5">DSM 22815</strain>
    </source>
</reference>
<dbReference type="PANTHER" id="PTHR43208">
    <property type="entry name" value="ABC TRANSPORTER SUBSTRATE-BINDING PROTEIN"/>
    <property type="match status" value="1"/>
</dbReference>
<evidence type="ECO:0000256" key="1">
    <source>
        <dbReference type="ARBA" id="ARBA00022729"/>
    </source>
</evidence>
<evidence type="ECO:0000256" key="2">
    <source>
        <dbReference type="SAM" id="SignalP"/>
    </source>
</evidence>
<dbReference type="RefSeq" id="WP_008523147.1">
    <property type="nucleotide sequence ID" value="NZ_CM001376.1"/>
</dbReference>
<sequence>MKKLLLAFAALLALSQAALAFDPVPVKDIKAGFIYIGPTNDGGYTYMHEKGRQEMHQAFPDMPESSYVESVPEGPDAARTMEQLIRRGKCNLIFANSFGYMDYVVEEAQKHPEVIFMHCSGYKTAPNMGTYFGRMYQTRYLSGMVAGAMAKNDKIGFVAAFPIPEVIRAINAFTLGAQAINPKVEVNVVWIYSWLDPGKEKEAAKALIDSGCSVIGMHADSGATAQACEEAGVYVVGYDNDMSQFAPTKQLTAAMWNWGAVYTAVVKAVSEGKWTNEPIWWGLKDGAVKLAPMSKDVPDDVKAKVEAAKAKIISGEWDVFTGPLYDQKGELKLAEGERMSDADMLALQWFVKGVNGTISQQ</sequence>
<keyword evidence="4" id="KW-0449">Lipoprotein</keyword>
<feature type="signal peptide" evidence="2">
    <location>
        <begin position="1"/>
        <end position="20"/>
    </location>
</feature>
<evidence type="ECO:0000313" key="5">
    <source>
        <dbReference type="Proteomes" id="UP000003806"/>
    </source>
</evidence>
<dbReference type="Pfam" id="PF02608">
    <property type="entry name" value="Bmp"/>
    <property type="match status" value="1"/>
</dbReference>
<evidence type="ECO:0000313" key="4">
    <source>
        <dbReference type="EMBL" id="EHM13540.1"/>
    </source>
</evidence>
<dbReference type="AlphaFoldDB" id="H0ULP9"/>
<dbReference type="EMBL" id="CM001376">
    <property type="protein sequence ID" value="EHM13540.1"/>
    <property type="molecule type" value="Genomic_DNA"/>
</dbReference>
<gene>
    <name evidence="4" type="ORF">JonanDRAFT_1174</name>
</gene>
<dbReference type="InterPro" id="IPR028082">
    <property type="entry name" value="Peripla_BP_I"/>
</dbReference>
<name>H0ULP9_9BACT</name>
<organism evidence="4 5">
    <name type="scientific">Jonquetella anthropi DSM 22815</name>
    <dbReference type="NCBI Taxonomy" id="885272"/>
    <lineage>
        <taxon>Bacteria</taxon>
        <taxon>Thermotogati</taxon>
        <taxon>Synergistota</taxon>
        <taxon>Synergistia</taxon>
        <taxon>Synergistales</taxon>
        <taxon>Dethiosulfovibrionaceae</taxon>
        <taxon>Jonquetella</taxon>
    </lineage>
</organism>
<dbReference type="OrthoDB" id="9769871at2"/>
<dbReference type="HOGENOM" id="CLU_038813_2_0_0"/>
<dbReference type="GO" id="GO:0005886">
    <property type="term" value="C:plasma membrane"/>
    <property type="evidence" value="ECO:0007669"/>
    <property type="project" value="InterPro"/>
</dbReference>
<keyword evidence="5" id="KW-1185">Reference proteome</keyword>
<feature type="chain" id="PRO_5003540884" evidence="2">
    <location>
        <begin position="21"/>
        <end position="361"/>
    </location>
</feature>
<feature type="domain" description="ABC transporter substrate-binding protein PnrA-like" evidence="3">
    <location>
        <begin position="30"/>
        <end position="317"/>
    </location>
</feature>
<dbReference type="Proteomes" id="UP000003806">
    <property type="component" value="Chromosome"/>
</dbReference>
<dbReference type="CDD" id="cd19963">
    <property type="entry name" value="PBP1_BMP-like"/>
    <property type="match status" value="1"/>
</dbReference>
<proteinExistence type="predicted"/>
<dbReference type="InterPro" id="IPR003760">
    <property type="entry name" value="PnrA-like"/>
</dbReference>
<protein>
    <submittedName>
        <fullName evidence="4">Putative ABC-type transport system, periplasmic component/surface lipoprotein</fullName>
    </submittedName>
</protein>
<dbReference type="SUPFAM" id="SSF53822">
    <property type="entry name" value="Periplasmic binding protein-like I"/>
    <property type="match status" value="1"/>
</dbReference>
<dbReference type="STRING" id="885272.JonanDRAFT_1174"/>
<dbReference type="eggNOG" id="COG1744">
    <property type="taxonomic scope" value="Bacteria"/>
</dbReference>
<dbReference type="Gene3D" id="3.40.50.2300">
    <property type="match status" value="2"/>
</dbReference>
<accession>H0ULP9</accession>
<dbReference type="PANTHER" id="PTHR43208:SF1">
    <property type="entry name" value="ABC TRANSPORTER SUBSTRATE-BINDING PROTEIN"/>
    <property type="match status" value="1"/>
</dbReference>
<dbReference type="InterPro" id="IPR052910">
    <property type="entry name" value="ABC-Purine-Binding"/>
</dbReference>
<evidence type="ECO:0000259" key="3">
    <source>
        <dbReference type="Pfam" id="PF02608"/>
    </source>
</evidence>
<keyword evidence="1 2" id="KW-0732">Signal</keyword>